<dbReference type="Pfam" id="PF07690">
    <property type="entry name" value="MFS_1"/>
    <property type="match status" value="2"/>
</dbReference>
<keyword evidence="6 7" id="KW-0472">Membrane</keyword>
<dbReference type="InterPro" id="IPR011701">
    <property type="entry name" value="MFS"/>
</dbReference>
<feature type="transmembrane region" description="Helical" evidence="7">
    <location>
        <begin position="192"/>
        <end position="212"/>
    </location>
</feature>
<dbReference type="PRINTS" id="PR01035">
    <property type="entry name" value="TCRTETA"/>
</dbReference>
<dbReference type="InterPro" id="IPR001958">
    <property type="entry name" value="Tet-R_TetA/multi-R_MdtG-like"/>
</dbReference>
<keyword evidence="3" id="KW-1003">Cell membrane</keyword>
<feature type="transmembrane region" description="Helical" evidence="7">
    <location>
        <begin position="162"/>
        <end position="180"/>
    </location>
</feature>
<dbReference type="Gene3D" id="1.20.1250.20">
    <property type="entry name" value="MFS general substrate transporter like domains"/>
    <property type="match status" value="1"/>
</dbReference>
<dbReference type="SUPFAM" id="SSF103473">
    <property type="entry name" value="MFS general substrate transporter"/>
    <property type="match status" value="2"/>
</dbReference>
<dbReference type="InterPro" id="IPR036259">
    <property type="entry name" value="MFS_trans_sf"/>
</dbReference>
<gene>
    <name evidence="9" type="ORF">CWE10_12715</name>
</gene>
<feature type="transmembrane region" description="Helical" evidence="7">
    <location>
        <begin position="289"/>
        <end position="306"/>
    </location>
</feature>
<keyword evidence="2" id="KW-0813">Transport</keyword>
<evidence type="ECO:0000313" key="10">
    <source>
        <dbReference type="Proteomes" id="UP000732377"/>
    </source>
</evidence>
<evidence type="ECO:0000256" key="2">
    <source>
        <dbReference type="ARBA" id="ARBA00022448"/>
    </source>
</evidence>
<feature type="domain" description="Major facilitator superfamily (MFS) profile" evidence="8">
    <location>
        <begin position="36"/>
        <end position="433"/>
    </location>
</feature>
<dbReference type="InterPro" id="IPR020846">
    <property type="entry name" value="MFS_dom"/>
</dbReference>
<feature type="transmembrane region" description="Helical" evidence="7">
    <location>
        <begin position="71"/>
        <end position="93"/>
    </location>
</feature>
<dbReference type="GO" id="GO:0005886">
    <property type="term" value="C:plasma membrane"/>
    <property type="evidence" value="ECO:0007669"/>
    <property type="project" value="UniProtKB-SubCell"/>
</dbReference>
<keyword evidence="5 7" id="KW-1133">Transmembrane helix</keyword>
<feature type="transmembrane region" description="Helical" evidence="7">
    <location>
        <begin position="37"/>
        <end position="59"/>
    </location>
</feature>
<feature type="transmembrane region" description="Helical" evidence="7">
    <location>
        <begin position="341"/>
        <end position="359"/>
    </location>
</feature>
<dbReference type="PROSITE" id="PS50850">
    <property type="entry name" value="MFS"/>
    <property type="match status" value="1"/>
</dbReference>
<evidence type="ECO:0000259" key="8">
    <source>
        <dbReference type="PROSITE" id="PS50850"/>
    </source>
</evidence>
<sequence>MPDLELQAAAGVRLRVTNSVTIQGGEQTLMDQARRNLYVLWVGNFLTACSFSLVMPFLPRFIAELGVTANLYTWSGLIFSVTFLSSSIMAPIWGNLADRYGRRPMLIRAGVAISIVYLLMSFVTSHVQLFWLRLLNGAFSGFIPSAVALVATNTPEDRVGRYLAILQTGMATGTILGPLLGGTLAELLGIRWTMRVASVLVLISVLLVIFLVRERVLGAGKARTSVLSDLKLAVSNRRLLALMISALLIQASLQSLQPILSNFIPTLAREGWIAAVTRSLFGEGEATDFVVGFVFSLPAIATVLTAPRLARAGERIGFARLLSAGLLAAGLLILPQSLVQSIGWLILLRFVFGIATAAVQPSVNAALAEVVHPSFRGRAYGINTSANNLGSVLGPSLGGWVADAFGPRAVFVVTGLVMLAASAWVQRMLVHGPEEPLVGAPEEV</sequence>
<dbReference type="PANTHER" id="PTHR43414:SF6">
    <property type="entry name" value="MULTIDRUG RESISTANCE PROTEIN MDTG"/>
    <property type="match status" value="1"/>
</dbReference>
<feature type="transmembrane region" description="Helical" evidence="7">
    <location>
        <begin position="408"/>
        <end position="425"/>
    </location>
</feature>
<evidence type="ECO:0000256" key="6">
    <source>
        <dbReference type="ARBA" id="ARBA00023136"/>
    </source>
</evidence>
<reference evidence="9" key="1">
    <citation type="submission" date="2017-11" db="EMBL/GenBank/DDBJ databases">
        <title>Three new genomes from thermophilic consortium.</title>
        <authorList>
            <person name="Quaggio R."/>
            <person name="Amgarten D."/>
            <person name="Setubal J.C."/>
        </authorList>
    </citation>
    <scope>NUCLEOTIDE SEQUENCE</scope>
    <source>
        <strain evidence="9">ZCTH01-B2</strain>
    </source>
</reference>
<accession>A0A953I298</accession>
<evidence type="ECO:0000256" key="3">
    <source>
        <dbReference type="ARBA" id="ARBA00022475"/>
    </source>
</evidence>
<evidence type="ECO:0000256" key="5">
    <source>
        <dbReference type="ARBA" id="ARBA00022989"/>
    </source>
</evidence>
<evidence type="ECO:0000256" key="1">
    <source>
        <dbReference type="ARBA" id="ARBA00004651"/>
    </source>
</evidence>
<dbReference type="Proteomes" id="UP000732377">
    <property type="component" value="Unassembled WGS sequence"/>
</dbReference>
<dbReference type="GO" id="GO:0022857">
    <property type="term" value="F:transmembrane transporter activity"/>
    <property type="evidence" value="ECO:0007669"/>
    <property type="project" value="InterPro"/>
</dbReference>
<evidence type="ECO:0000256" key="7">
    <source>
        <dbReference type="SAM" id="Phobius"/>
    </source>
</evidence>
<dbReference type="Gene3D" id="1.20.1720.10">
    <property type="entry name" value="Multidrug resistance protein D"/>
    <property type="match status" value="1"/>
</dbReference>
<proteinExistence type="predicted"/>
<dbReference type="PANTHER" id="PTHR43414">
    <property type="entry name" value="MULTIDRUG RESISTANCE PROTEIN MDTG"/>
    <property type="match status" value="1"/>
</dbReference>
<feature type="transmembrane region" description="Helical" evidence="7">
    <location>
        <begin position="130"/>
        <end position="150"/>
    </location>
</feature>
<keyword evidence="4 7" id="KW-0812">Transmembrane</keyword>
<name>A0A953I298_SYMTR</name>
<comment type="subcellular location">
    <subcellularLocation>
        <location evidence="1">Cell membrane</location>
        <topology evidence="1">Multi-pass membrane protein</topology>
    </subcellularLocation>
</comment>
<evidence type="ECO:0000313" key="9">
    <source>
        <dbReference type="EMBL" id="MBY6277052.1"/>
    </source>
</evidence>
<protein>
    <submittedName>
        <fullName evidence="9">MFS transporter</fullName>
    </submittedName>
</protein>
<dbReference type="AlphaFoldDB" id="A0A953I298"/>
<dbReference type="EMBL" id="PIUK01000132">
    <property type="protein sequence ID" value="MBY6277052.1"/>
    <property type="molecule type" value="Genomic_DNA"/>
</dbReference>
<feature type="transmembrane region" description="Helical" evidence="7">
    <location>
        <begin position="105"/>
        <end position="124"/>
    </location>
</feature>
<evidence type="ECO:0000256" key="4">
    <source>
        <dbReference type="ARBA" id="ARBA00022692"/>
    </source>
</evidence>
<organism evidence="9 10">
    <name type="scientific">Symbiobacterium thermophilum</name>
    <dbReference type="NCBI Taxonomy" id="2734"/>
    <lineage>
        <taxon>Bacteria</taxon>
        <taxon>Bacillati</taxon>
        <taxon>Bacillota</taxon>
        <taxon>Clostridia</taxon>
        <taxon>Eubacteriales</taxon>
        <taxon>Symbiobacteriaceae</taxon>
        <taxon>Symbiobacterium</taxon>
    </lineage>
</organism>
<comment type="caution">
    <text evidence="9">The sequence shown here is derived from an EMBL/GenBank/DDBJ whole genome shotgun (WGS) entry which is preliminary data.</text>
</comment>
<feature type="transmembrane region" description="Helical" evidence="7">
    <location>
        <begin position="318"/>
        <end position="335"/>
    </location>
</feature>